<keyword evidence="2" id="KW-1185">Reference proteome</keyword>
<name>A0AAE1AVB0_9GAST</name>
<dbReference type="EMBL" id="JAWDGP010001105">
    <property type="protein sequence ID" value="KAK3794553.1"/>
    <property type="molecule type" value="Genomic_DNA"/>
</dbReference>
<organism evidence="1 2">
    <name type="scientific">Elysia crispata</name>
    <name type="common">lettuce slug</name>
    <dbReference type="NCBI Taxonomy" id="231223"/>
    <lineage>
        <taxon>Eukaryota</taxon>
        <taxon>Metazoa</taxon>
        <taxon>Spiralia</taxon>
        <taxon>Lophotrochozoa</taxon>
        <taxon>Mollusca</taxon>
        <taxon>Gastropoda</taxon>
        <taxon>Heterobranchia</taxon>
        <taxon>Euthyneura</taxon>
        <taxon>Panpulmonata</taxon>
        <taxon>Sacoglossa</taxon>
        <taxon>Placobranchoidea</taxon>
        <taxon>Plakobranchidae</taxon>
        <taxon>Elysia</taxon>
    </lineage>
</organism>
<protein>
    <submittedName>
        <fullName evidence="1">Uncharacterized protein</fullName>
    </submittedName>
</protein>
<evidence type="ECO:0000313" key="2">
    <source>
        <dbReference type="Proteomes" id="UP001283361"/>
    </source>
</evidence>
<gene>
    <name evidence="1" type="ORF">RRG08_003703</name>
</gene>
<evidence type="ECO:0000313" key="1">
    <source>
        <dbReference type="EMBL" id="KAK3794553.1"/>
    </source>
</evidence>
<dbReference type="AlphaFoldDB" id="A0AAE1AVB0"/>
<proteinExistence type="predicted"/>
<comment type="caution">
    <text evidence="1">The sequence shown here is derived from an EMBL/GenBank/DDBJ whole genome shotgun (WGS) entry which is preliminary data.</text>
</comment>
<sequence>MHLQSPEFLFPESTNLHALYGHRPLSKLHTELMTDFSSTRDYQDKRPLLFTGRQRIKPGEEDGENRRAFPLVPAKTQILNFPKAACSPLDYEATEIITYTQ</sequence>
<dbReference type="Proteomes" id="UP001283361">
    <property type="component" value="Unassembled WGS sequence"/>
</dbReference>
<accession>A0AAE1AVB0</accession>
<reference evidence="1" key="1">
    <citation type="journal article" date="2023" name="G3 (Bethesda)">
        <title>A reference genome for the long-term kleptoplast-retaining sea slug Elysia crispata morphotype clarki.</title>
        <authorList>
            <person name="Eastman K.E."/>
            <person name="Pendleton A.L."/>
            <person name="Shaikh M.A."/>
            <person name="Suttiyut T."/>
            <person name="Ogas R."/>
            <person name="Tomko P."/>
            <person name="Gavelis G."/>
            <person name="Widhalm J.R."/>
            <person name="Wisecaver J.H."/>
        </authorList>
    </citation>
    <scope>NUCLEOTIDE SEQUENCE</scope>
    <source>
        <strain evidence="1">ECLA1</strain>
    </source>
</reference>